<dbReference type="AlphaFoldDB" id="A0A6L8Q4G0"/>
<accession>A0A6L8Q4G0</accession>
<sequence length="153" mass="17305">MPEYLYKTERENKVFFVCSLVDYIARKTKNRRSDVVEALGSQRLGRIVELADVYHCDNIDVVSDHFIEEADIGEGVFDNVAAARYAVPSHWDIGKVYKRLVLAIADREGTTDVEAILRAYCSPVSALIDDYNGSFYYDSPEAIYDAYATGELE</sequence>
<name>A0A6L8Q4G0_9ACTN</name>
<evidence type="ECO:0000313" key="1">
    <source>
        <dbReference type="EMBL" id="MZG28146.1"/>
    </source>
</evidence>
<dbReference type="EMBL" id="VJNE01000010">
    <property type="protein sequence ID" value="MZG28146.1"/>
    <property type="molecule type" value="Genomic_DNA"/>
</dbReference>
<dbReference type="Proteomes" id="UP000472380">
    <property type="component" value="Unassembled WGS sequence"/>
</dbReference>
<protein>
    <submittedName>
        <fullName evidence="1">Uncharacterized protein</fullName>
    </submittedName>
</protein>
<proteinExistence type="predicted"/>
<comment type="caution">
    <text evidence="1">The sequence shown here is derived from an EMBL/GenBank/DDBJ whole genome shotgun (WGS) entry which is preliminary data.</text>
</comment>
<reference evidence="1 2" key="1">
    <citation type="submission" date="2019-07" db="EMBL/GenBank/DDBJ databases">
        <title>Draft genome sequence of Adlercreutzia equolifaciens IPLA 37004, a human intestinal strain that does not produces equol from daidzein.</title>
        <authorList>
            <person name="Vazquez L."/>
            <person name="Florez A.B."/>
            <person name="Mayo B."/>
        </authorList>
    </citation>
    <scope>NUCLEOTIDE SEQUENCE [LARGE SCALE GENOMIC DNA]</scope>
    <source>
        <strain evidence="1 2">IPLA 37004</strain>
    </source>
</reference>
<organism evidence="1 2">
    <name type="scientific">Adlercreutzia equolifaciens</name>
    <dbReference type="NCBI Taxonomy" id="446660"/>
    <lineage>
        <taxon>Bacteria</taxon>
        <taxon>Bacillati</taxon>
        <taxon>Actinomycetota</taxon>
        <taxon>Coriobacteriia</taxon>
        <taxon>Eggerthellales</taxon>
        <taxon>Eggerthellaceae</taxon>
        <taxon>Adlercreutzia</taxon>
    </lineage>
</organism>
<evidence type="ECO:0000313" key="2">
    <source>
        <dbReference type="Proteomes" id="UP000472380"/>
    </source>
</evidence>
<dbReference type="RefSeq" id="WP_161127837.1">
    <property type="nucleotide sequence ID" value="NZ_VJNE01000010.1"/>
</dbReference>
<gene>
    <name evidence="1" type="ORF">FM068_06025</name>
</gene>